<gene>
    <name evidence="1" type="ORF">BOX15_Mlig008240g1</name>
</gene>
<comment type="caution">
    <text evidence="1">The sequence shown here is derived from an EMBL/GenBank/DDBJ whole genome shotgun (WGS) entry which is preliminary data.</text>
</comment>
<evidence type="ECO:0000313" key="1">
    <source>
        <dbReference type="EMBL" id="PAA77917.1"/>
    </source>
</evidence>
<keyword evidence="2" id="KW-1185">Reference proteome</keyword>
<dbReference type="PANTHER" id="PTHR34204:SF2">
    <property type="entry name" value="RNA-BINDING ASCH DOMAIN PROTEIN"/>
    <property type="match status" value="1"/>
</dbReference>
<dbReference type="OrthoDB" id="112749at2759"/>
<name>A0A267FXY4_9PLAT</name>
<dbReference type="Proteomes" id="UP000215902">
    <property type="component" value="Unassembled WGS sequence"/>
</dbReference>
<evidence type="ECO:0000313" key="2">
    <source>
        <dbReference type="Proteomes" id="UP000215902"/>
    </source>
</evidence>
<dbReference type="AlphaFoldDB" id="A0A267FXY4"/>
<accession>A0A267FXY4</accession>
<protein>
    <submittedName>
        <fullName evidence="1">Uncharacterized protein</fullName>
    </submittedName>
</protein>
<proteinExistence type="predicted"/>
<dbReference type="EMBL" id="NIVC01000716">
    <property type="protein sequence ID" value="PAA77917.1"/>
    <property type="molecule type" value="Genomic_DNA"/>
</dbReference>
<dbReference type="PANTHER" id="PTHR34204">
    <property type="entry name" value="RNA-BINDING ASCH DOMAIN PROTEIN"/>
    <property type="match status" value="1"/>
</dbReference>
<reference evidence="1 2" key="1">
    <citation type="submission" date="2017-06" db="EMBL/GenBank/DDBJ databases">
        <title>A platform for efficient transgenesis in Macrostomum lignano, a flatworm model organism for stem cell research.</title>
        <authorList>
            <person name="Berezikov E."/>
        </authorList>
    </citation>
    <scope>NUCLEOTIDE SEQUENCE [LARGE SCALE GENOMIC DNA]</scope>
    <source>
        <strain evidence="1">DV1</strain>
        <tissue evidence="1">Whole organism</tissue>
    </source>
</reference>
<organism evidence="1 2">
    <name type="scientific">Macrostomum lignano</name>
    <dbReference type="NCBI Taxonomy" id="282301"/>
    <lineage>
        <taxon>Eukaryota</taxon>
        <taxon>Metazoa</taxon>
        <taxon>Spiralia</taxon>
        <taxon>Lophotrochozoa</taxon>
        <taxon>Platyhelminthes</taxon>
        <taxon>Rhabditophora</taxon>
        <taxon>Macrostomorpha</taxon>
        <taxon>Macrostomida</taxon>
        <taxon>Macrostomidae</taxon>
        <taxon>Macrostomum</taxon>
    </lineage>
</organism>
<dbReference type="STRING" id="282301.A0A267FXY4"/>
<sequence>MYRMSNFSFDTVSALLKKVIEKEPSQPNAFLSEKDVEVLLHTDSQVSPLEHPMADEPTFCYPYSPLYLKIAAQLLKWTKNGSSECQNLPKFYMLEENEYVEERNRKFSDLNEEMKGMPTLWSDWTEDERMFKIRSIILRLGGKRGLMDLLTVRCTTGTILQFPAPRSRLMAAFDAPCNDKSSLTQGARALTKHFHRDQKASFWGVASGTEAEKNEHARSVVLKIIDSAAWINIHQLPGQLPIMEVRHPGGYGARWDPNGETFRGFLEPMQPEGWLNKYRH</sequence>